<evidence type="ECO:0000313" key="8">
    <source>
        <dbReference type="Proteomes" id="UP000186851"/>
    </source>
</evidence>
<proteinExistence type="predicted"/>
<reference evidence="7" key="2">
    <citation type="journal article" date="2022" name="Nat. Microbiol.">
        <title>A closed Candidatus Odinarchaeum chromosome exposes Asgard archaeal viruses.</title>
        <authorList>
            <person name="Tamarit D."/>
            <person name="Caceres E.F."/>
            <person name="Krupovic M."/>
            <person name="Nijland R."/>
            <person name="Eme L."/>
            <person name="Robinson N.P."/>
            <person name="Ettema T.J.G."/>
        </authorList>
    </citation>
    <scope>NUCLEOTIDE SEQUENCE</scope>
    <source>
        <strain evidence="7">LCB_4</strain>
    </source>
</reference>
<protein>
    <submittedName>
        <fullName evidence="7">Type II toxin-antitoxin system HicA family toxin</fullName>
    </submittedName>
</protein>
<dbReference type="Gene3D" id="3.30.920.30">
    <property type="entry name" value="Hypothetical protein"/>
    <property type="match status" value="1"/>
</dbReference>
<keyword evidence="2" id="KW-0540">Nuclease</keyword>
<evidence type="ECO:0000256" key="1">
    <source>
        <dbReference type="ARBA" id="ARBA00022649"/>
    </source>
</evidence>
<dbReference type="PANTHER" id="PTHR34873">
    <property type="entry name" value="SSR1766 PROTEIN"/>
    <property type="match status" value="1"/>
</dbReference>
<keyword evidence="6" id="KW-0346">Stress response</keyword>
<name>A0AAF0D274_ODILC</name>
<keyword evidence="4" id="KW-0378">Hydrolase</keyword>
<dbReference type="Pfam" id="PF07927">
    <property type="entry name" value="HicA_toxin"/>
    <property type="match status" value="1"/>
</dbReference>
<dbReference type="KEGG" id="oyw:OdinLCB4_007295"/>
<evidence type="ECO:0000256" key="4">
    <source>
        <dbReference type="ARBA" id="ARBA00022801"/>
    </source>
</evidence>
<dbReference type="AlphaFoldDB" id="A0AAF0D274"/>
<evidence type="ECO:0000313" key="7">
    <source>
        <dbReference type="EMBL" id="WEU40263.1"/>
    </source>
</evidence>
<evidence type="ECO:0000256" key="3">
    <source>
        <dbReference type="ARBA" id="ARBA00022759"/>
    </source>
</evidence>
<dbReference type="EMBL" id="CP091871">
    <property type="protein sequence ID" value="WEU40263.1"/>
    <property type="molecule type" value="Genomic_DNA"/>
</dbReference>
<dbReference type="GO" id="GO:0004519">
    <property type="term" value="F:endonuclease activity"/>
    <property type="evidence" value="ECO:0007669"/>
    <property type="project" value="UniProtKB-KW"/>
</dbReference>
<keyword evidence="3" id="KW-0255">Endonuclease</keyword>
<dbReference type="GO" id="GO:0016787">
    <property type="term" value="F:hydrolase activity"/>
    <property type="evidence" value="ECO:0007669"/>
    <property type="project" value="UniProtKB-KW"/>
</dbReference>
<dbReference type="PANTHER" id="PTHR34873:SF3">
    <property type="entry name" value="ADDICTION MODULE TOXIN, HICA FAMILY"/>
    <property type="match status" value="1"/>
</dbReference>
<dbReference type="GO" id="GO:0003729">
    <property type="term" value="F:mRNA binding"/>
    <property type="evidence" value="ECO:0007669"/>
    <property type="project" value="InterPro"/>
</dbReference>
<dbReference type="InterPro" id="IPR012933">
    <property type="entry name" value="HicA_mRNA_interferase"/>
</dbReference>
<keyword evidence="1" id="KW-1277">Toxin-antitoxin system</keyword>
<accession>A0AAF0D274</accession>
<reference evidence="7" key="1">
    <citation type="journal article" date="2017" name="Nature">
        <title>Asgard archaea illuminate the origin of eukaryotic cellular complexity.</title>
        <authorList>
            <person name="Zaremba-Niedzwiedzka K."/>
            <person name="Caceres E.F."/>
            <person name="Saw J.H."/>
            <person name="Backstrom D."/>
            <person name="Juzokaite L."/>
            <person name="Vancaester E."/>
            <person name="Seitz K.W."/>
            <person name="Anantharaman K."/>
            <person name="Starnawski P."/>
            <person name="Kjeldsen K.U."/>
            <person name="Scott M.B."/>
            <person name="Nunoura T."/>
            <person name="Banfield J.F."/>
            <person name="Schramm A."/>
            <person name="Baker B.J."/>
            <person name="Spang A."/>
            <person name="Ettema T.J.G."/>
        </authorList>
    </citation>
    <scope>NUCLEOTIDE SEQUENCE</scope>
    <source>
        <strain evidence="7">LCB_4</strain>
    </source>
</reference>
<keyword evidence="5" id="KW-0694">RNA-binding</keyword>
<gene>
    <name evidence="7" type="ORF">OdinLCB4_007295</name>
</gene>
<dbReference type="InterPro" id="IPR038570">
    <property type="entry name" value="HicA_sf"/>
</dbReference>
<evidence type="ECO:0000256" key="6">
    <source>
        <dbReference type="ARBA" id="ARBA00023016"/>
    </source>
</evidence>
<evidence type="ECO:0000256" key="5">
    <source>
        <dbReference type="ARBA" id="ARBA00022884"/>
    </source>
</evidence>
<organism evidence="7 8">
    <name type="scientific">Odinarchaeota yellowstonii (strain LCB_4)</name>
    <dbReference type="NCBI Taxonomy" id="1841599"/>
    <lineage>
        <taxon>Archaea</taxon>
        <taxon>Promethearchaeati</taxon>
        <taxon>Candidatus Odinarchaeota</taxon>
        <taxon>Candidatus Odinarchaeia</taxon>
        <taxon>Candidatus Odinarchaeales</taxon>
        <taxon>Candidatus Odinarchaeaceae</taxon>
        <taxon>Candidatus Odinarchaeum</taxon>
    </lineage>
</organism>
<dbReference type="Proteomes" id="UP000186851">
    <property type="component" value="Chromosome"/>
</dbReference>
<dbReference type="SUPFAM" id="SSF54786">
    <property type="entry name" value="YcfA/nrd intein domain"/>
    <property type="match status" value="1"/>
</dbReference>
<evidence type="ECO:0000256" key="2">
    <source>
        <dbReference type="ARBA" id="ARBA00022722"/>
    </source>
</evidence>
<sequence>MKLKPLPADKVIRVLNKLGFQIIRRKGSHIFLKHPDGRATVVPFHPDEDIGRGLLMKIIKDTKISKEKFMEMIE</sequence>